<dbReference type="STRING" id="623280.SAMN05660226_02528"/>
<dbReference type="GO" id="GO:1990281">
    <property type="term" value="C:efflux pump complex"/>
    <property type="evidence" value="ECO:0007669"/>
    <property type="project" value="TreeGrafter"/>
</dbReference>
<dbReference type="InterPro" id="IPR058647">
    <property type="entry name" value="BSH_CzcB-like"/>
</dbReference>
<dbReference type="InterPro" id="IPR058792">
    <property type="entry name" value="Beta-barrel_RND_2"/>
</dbReference>
<dbReference type="Pfam" id="PF25989">
    <property type="entry name" value="YknX_C"/>
    <property type="match status" value="1"/>
</dbReference>
<evidence type="ECO:0000313" key="6">
    <source>
        <dbReference type="Proteomes" id="UP000190541"/>
    </source>
</evidence>
<dbReference type="FunFam" id="2.40.30.170:FF:000010">
    <property type="entry name" value="Efflux RND transporter periplasmic adaptor subunit"/>
    <property type="match status" value="1"/>
</dbReference>
<evidence type="ECO:0000259" key="4">
    <source>
        <dbReference type="Pfam" id="PF25989"/>
    </source>
</evidence>
<dbReference type="GO" id="GO:0015562">
    <property type="term" value="F:efflux transmembrane transporter activity"/>
    <property type="evidence" value="ECO:0007669"/>
    <property type="project" value="TreeGrafter"/>
</dbReference>
<dbReference type="EMBL" id="FUYS01000005">
    <property type="protein sequence ID" value="SKB65262.1"/>
    <property type="molecule type" value="Genomic_DNA"/>
</dbReference>
<dbReference type="PANTHER" id="PTHR30469">
    <property type="entry name" value="MULTIDRUG RESISTANCE PROTEIN MDTA"/>
    <property type="match status" value="1"/>
</dbReference>
<dbReference type="PANTHER" id="PTHR30469:SF37">
    <property type="entry name" value="RAGD PROTEIN"/>
    <property type="match status" value="1"/>
</dbReference>
<accession>A0A1T5D0L6</accession>
<dbReference type="SUPFAM" id="SSF111369">
    <property type="entry name" value="HlyD-like secretion proteins"/>
    <property type="match status" value="1"/>
</dbReference>
<dbReference type="Gene3D" id="2.40.30.170">
    <property type="match status" value="1"/>
</dbReference>
<evidence type="ECO:0000259" key="3">
    <source>
        <dbReference type="Pfam" id="PF25973"/>
    </source>
</evidence>
<dbReference type="Gene3D" id="1.10.287.470">
    <property type="entry name" value="Helix hairpin bin"/>
    <property type="match status" value="1"/>
</dbReference>
<gene>
    <name evidence="5" type="ORF">SAMN05660226_02528</name>
</gene>
<dbReference type="InterPro" id="IPR006143">
    <property type="entry name" value="RND_pump_MFP"/>
</dbReference>
<name>A0A1T5D0L6_9SPHI</name>
<feature type="domain" description="YknX-like C-terminal permuted SH3-like" evidence="4">
    <location>
        <begin position="295"/>
        <end position="359"/>
    </location>
</feature>
<reference evidence="5 6" key="1">
    <citation type="submission" date="2017-02" db="EMBL/GenBank/DDBJ databases">
        <authorList>
            <person name="Peterson S.W."/>
        </authorList>
    </citation>
    <scope>NUCLEOTIDE SEQUENCE [LARGE SCALE GENOMIC DNA]</scope>
    <source>
        <strain evidence="5 6">DSM 22899</strain>
    </source>
</reference>
<organism evidence="5 6">
    <name type="scientific">Parapedobacter luteus</name>
    <dbReference type="NCBI Taxonomy" id="623280"/>
    <lineage>
        <taxon>Bacteria</taxon>
        <taxon>Pseudomonadati</taxon>
        <taxon>Bacteroidota</taxon>
        <taxon>Sphingobacteriia</taxon>
        <taxon>Sphingobacteriales</taxon>
        <taxon>Sphingobacteriaceae</taxon>
        <taxon>Parapedobacter</taxon>
    </lineage>
</organism>
<comment type="similarity">
    <text evidence="1">Belongs to the membrane fusion protein (MFP) (TC 8.A.1) family.</text>
</comment>
<evidence type="ECO:0000256" key="1">
    <source>
        <dbReference type="ARBA" id="ARBA00009477"/>
    </source>
</evidence>
<dbReference type="AlphaFoldDB" id="A0A1T5D0L6"/>
<dbReference type="InterPro" id="IPR058637">
    <property type="entry name" value="YknX-like_C"/>
</dbReference>
<protein>
    <submittedName>
        <fullName evidence="5">RND family efflux transporter, MFP subunit</fullName>
    </submittedName>
</protein>
<feature type="domain" description="CusB-like beta-barrel" evidence="2">
    <location>
        <begin position="214"/>
        <end position="285"/>
    </location>
</feature>
<dbReference type="Gene3D" id="2.40.50.100">
    <property type="match status" value="1"/>
</dbReference>
<dbReference type="Gene3D" id="2.40.420.20">
    <property type="match status" value="1"/>
</dbReference>
<sequence>MIALLASTTAWHACSPSNAENESGGSAAIEAAAPAIAAFELKPDRLSSTLKIPGELVAYQQVDLYAKVSSFIKTLHADVGSEVRAGQLLATLEAPELNSQLLGAASRLKSQEATYLASKATYERLLQTSKTPGTVSQNDLDLALARQNADLAQLEAAKAAHAEVTDMRNYLEIRAPFSGVITARNVSPGAYVGPTGRGSEAPIFTLQDHQRLRLVVSIPEAYTGYLQKNGEVTFTVKSLPNQPFEAHVNRLAGALDTRLRSQRIEMDVNNAEKRLLPGMVAEVNIPLNGLANGFAIPSSAVLNSTQGVYVIKVEDNKASWVPITTGNITPDKTEVFGDIKEGDRLVLRANEEIRNNSAVSITLSAP</sequence>
<dbReference type="Pfam" id="PF25954">
    <property type="entry name" value="Beta-barrel_RND_2"/>
    <property type="match status" value="1"/>
</dbReference>
<evidence type="ECO:0000259" key="2">
    <source>
        <dbReference type="Pfam" id="PF25954"/>
    </source>
</evidence>
<feature type="domain" description="CzcB-like barrel-sandwich hybrid" evidence="3">
    <location>
        <begin position="62"/>
        <end position="194"/>
    </location>
</feature>
<dbReference type="Pfam" id="PF25973">
    <property type="entry name" value="BSH_CzcB"/>
    <property type="match status" value="1"/>
</dbReference>
<dbReference type="Proteomes" id="UP000190541">
    <property type="component" value="Unassembled WGS sequence"/>
</dbReference>
<keyword evidence="6" id="KW-1185">Reference proteome</keyword>
<evidence type="ECO:0000313" key="5">
    <source>
        <dbReference type="EMBL" id="SKB65262.1"/>
    </source>
</evidence>
<proteinExistence type="inferred from homology"/>
<dbReference type="NCBIfam" id="TIGR01730">
    <property type="entry name" value="RND_mfp"/>
    <property type="match status" value="1"/>
</dbReference>